<evidence type="ECO:0000313" key="3">
    <source>
        <dbReference type="Proteomes" id="UP000296049"/>
    </source>
</evidence>
<evidence type="ECO:0000313" key="2">
    <source>
        <dbReference type="EMBL" id="EOA99979.1"/>
    </source>
</evidence>
<dbReference type="EMBL" id="KB743252">
    <property type="protein sequence ID" value="EOA99979.1"/>
    <property type="molecule type" value="Genomic_DNA"/>
</dbReference>
<dbReference type="AlphaFoldDB" id="R0LEN3"/>
<gene>
    <name evidence="2" type="ORF">Anapl_09698</name>
</gene>
<feature type="region of interest" description="Disordered" evidence="1">
    <location>
        <begin position="188"/>
        <end position="208"/>
    </location>
</feature>
<organism evidence="2 3">
    <name type="scientific">Anas platyrhynchos</name>
    <name type="common">Mallard</name>
    <name type="synonym">Anas boschas</name>
    <dbReference type="NCBI Taxonomy" id="8839"/>
    <lineage>
        <taxon>Eukaryota</taxon>
        <taxon>Metazoa</taxon>
        <taxon>Chordata</taxon>
        <taxon>Craniata</taxon>
        <taxon>Vertebrata</taxon>
        <taxon>Euteleostomi</taxon>
        <taxon>Archelosauria</taxon>
        <taxon>Archosauria</taxon>
        <taxon>Dinosauria</taxon>
        <taxon>Saurischia</taxon>
        <taxon>Theropoda</taxon>
        <taxon>Coelurosauria</taxon>
        <taxon>Aves</taxon>
        <taxon>Neognathae</taxon>
        <taxon>Galloanserae</taxon>
        <taxon>Anseriformes</taxon>
        <taxon>Anatidae</taxon>
        <taxon>Anatinae</taxon>
        <taxon>Anas</taxon>
    </lineage>
</organism>
<feature type="compositionally biased region" description="Basic and acidic residues" evidence="1">
    <location>
        <begin position="13"/>
        <end position="34"/>
    </location>
</feature>
<sequence length="218" mass="25092">MPEYKGSGNKAYKTGEKKSDVVHFERNKPGKRDEENEQMQNEENKTKSTVTIFIWGLQFRYSELWPQKDFEKPYNFEYDSVVDENGNDTAETTVLGRAQNSSQLTIFLPERQFLLSYNVVVTCKGTETRNLVKGCHQPWQLRCDESFLMSLTSFPLFIADKNSPSCKLCQKATSTEIQPFPLVLENTKPCRGRRKGGKQEGNVQSTVITEREINRTLE</sequence>
<evidence type="ECO:0000256" key="1">
    <source>
        <dbReference type="SAM" id="MobiDB-lite"/>
    </source>
</evidence>
<name>R0LEN3_ANAPL</name>
<proteinExistence type="predicted"/>
<protein>
    <submittedName>
        <fullName evidence="2">Uncharacterized protein</fullName>
    </submittedName>
</protein>
<feature type="region of interest" description="Disordered" evidence="1">
    <location>
        <begin position="1"/>
        <end position="44"/>
    </location>
</feature>
<keyword evidence="3" id="KW-1185">Reference proteome</keyword>
<dbReference type="Proteomes" id="UP000296049">
    <property type="component" value="Unassembled WGS sequence"/>
</dbReference>
<accession>R0LEN3</accession>
<reference evidence="3" key="1">
    <citation type="journal article" date="2013" name="Nat. Genet.">
        <title>The duck genome and transcriptome provide insight into an avian influenza virus reservoir species.</title>
        <authorList>
            <person name="Huang Y."/>
            <person name="Li Y."/>
            <person name="Burt D.W."/>
            <person name="Chen H."/>
            <person name="Zhang Y."/>
            <person name="Qian W."/>
            <person name="Kim H."/>
            <person name="Gan S."/>
            <person name="Zhao Y."/>
            <person name="Li J."/>
            <person name="Yi K."/>
            <person name="Feng H."/>
            <person name="Zhu P."/>
            <person name="Li B."/>
            <person name="Liu Q."/>
            <person name="Fairley S."/>
            <person name="Magor K.E."/>
            <person name="Du Z."/>
            <person name="Hu X."/>
            <person name="Goodman L."/>
            <person name="Tafer H."/>
            <person name="Vignal A."/>
            <person name="Lee T."/>
            <person name="Kim K.W."/>
            <person name="Sheng Z."/>
            <person name="An Y."/>
            <person name="Searle S."/>
            <person name="Herrero J."/>
            <person name="Groenen M.A."/>
            <person name="Crooijmans R.P."/>
            <person name="Faraut T."/>
            <person name="Cai Q."/>
            <person name="Webster R.G."/>
            <person name="Aldridge J.R."/>
            <person name="Warren W.C."/>
            <person name="Bartschat S."/>
            <person name="Kehr S."/>
            <person name="Marz M."/>
            <person name="Stadler P.F."/>
            <person name="Smith J."/>
            <person name="Kraus R.H."/>
            <person name="Zhao Y."/>
            <person name="Ren L."/>
            <person name="Fei J."/>
            <person name="Morisson M."/>
            <person name="Kaiser P."/>
            <person name="Griffin D.K."/>
            <person name="Rao M."/>
            <person name="Pitel F."/>
            <person name="Wang J."/>
            <person name="Li N."/>
        </authorList>
    </citation>
    <scope>NUCLEOTIDE SEQUENCE [LARGE SCALE GENOMIC DNA]</scope>
</reference>